<proteinExistence type="predicted"/>
<dbReference type="EMBL" id="CP155571">
    <property type="protein sequence ID" value="XFO74562.1"/>
    <property type="molecule type" value="Genomic_DNA"/>
</dbReference>
<accession>A0ABZ3J9H0</accession>
<evidence type="ECO:0000313" key="2">
    <source>
        <dbReference type="Proteomes" id="UP000216052"/>
    </source>
</evidence>
<keyword evidence="2" id="KW-1185">Reference proteome</keyword>
<name>A0ABZ3J9H0_SPOA4</name>
<evidence type="ECO:0000313" key="1">
    <source>
        <dbReference type="EMBL" id="XFO74562.1"/>
    </source>
</evidence>
<sequence>MEKRIVTNQLSTITIISMAVSIPDSAKYINISYISEFSIIYKTILAKF</sequence>
<organism evidence="1 2">
    <name type="scientific">Sporomusa acidovorans (strain ATCC 49682 / DSM 3132 / Mol)</name>
    <dbReference type="NCBI Taxonomy" id="1123286"/>
    <lineage>
        <taxon>Bacteria</taxon>
        <taxon>Bacillati</taxon>
        <taxon>Bacillota</taxon>
        <taxon>Negativicutes</taxon>
        <taxon>Selenomonadales</taxon>
        <taxon>Sporomusaceae</taxon>
        <taxon>Sporomusa</taxon>
    </lineage>
</organism>
<protein>
    <submittedName>
        <fullName evidence="1">Uncharacterized protein</fullName>
    </submittedName>
</protein>
<gene>
    <name evidence="1" type="ORF">SPACI_046720</name>
</gene>
<dbReference type="Proteomes" id="UP000216052">
    <property type="component" value="Chromosome"/>
</dbReference>
<reference evidence="1" key="1">
    <citation type="submission" date="2024-05" db="EMBL/GenBank/DDBJ databases">
        <title>Isolation and characterization of Sporomusa carbonis sp. nov., a carboxydotrophic hydrogenogen in the genus of Sporomusa isolated from a charcoal burning pile.</title>
        <authorList>
            <person name="Boeer T."/>
            <person name="Rosenbaum F."/>
            <person name="Eysell L."/>
            <person name="Mueller V."/>
            <person name="Daniel R."/>
            <person name="Poehlein A."/>
        </authorList>
    </citation>
    <scope>NUCLEOTIDE SEQUENCE [LARGE SCALE GENOMIC DNA]</scope>
    <source>
        <strain evidence="1">DSM 3132</strain>
    </source>
</reference>